<dbReference type="PROSITE" id="PS50206">
    <property type="entry name" value="RHODANESE_3"/>
    <property type="match status" value="1"/>
</dbReference>
<dbReference type="AlphaFoldDB" id="A0A846MJJ8"/>
<protein>
    <submittedName>
        <fullName evidence="2">Rhodanese-related sulfurtransferase</fullName>
    </submittedName>
</protein>
<organism evidence="2 3">
    <name type="scientific">Saccharococcus thermophilus</name>
    <dbReference type="NCBI Taxonomy" id="29396"/>
    <lineage>
        <taxon>Bacteria</taxon>
        <taxon>Bacillati</taxon>
        <taxon>Bacillota</taxon>
        <taxon>Bacilli</taxon>
        <taxon>Bacillales</taxon>
        <taxon>Anoxybacillaceae</taxon>
        <taxon>Saccharococcus</taxon>
    </lineage>
</organism>
<dbReference type="SUPFAM" id="SSF52821">
    <property type="entry name" value="Rhodanese/Cell cycle control phosphatase"/>
    <property type="match status" value="1"/>
</dbReference>
<keyword evidence="2" id="KW-0808">Transferase</keyword>
<dbReference type="GO" id="GO:0016740">
    <property type="term" value="F:transferase activity"/>
    <property type="evidence" value="ECO:0007669"/>
    <property type="project" value="UniProtKB-KW"/>
</dbReference>
<reference evidence="2 3" key="1">
    <citation type="submission" date="2020-03" db="EMBL/GenBank/DDBJ databases">
        <title>Genomic Encyclopedia of Archaeal and Bacterial Type Strains, Phase II (KMG-II): from individual species to whole genera.</title>
        <authorList>
            <person name="Goeker M."/>
        </authorList>
    </citation>
    <scope>NUCLEOTIDE SEQUENCE [LARGE SCALE GENOMIC DNA]</scope>
    <source>
        <strain evidence="2 3">DSM 4749</strain>
    </source>
</reference>
<dbReference type="EMBL" id="JAASRS010000001">
    <property type="protein sequence ID" value="NIK15806.1"/>
    <property type="molecule type" value="Genomic_DNA"/>
</dbReference>
<name>A0A846MJJ8_9BACL</name>
<evidence type="ECO:0000313" key="3">
    <source>
        <dbReference type="Proteomes" id="UP000532769"/>
    </source>
</evidence>
<gene>
    <name evidence="2" type="ORF">BDD39_002316</name>
</gene>
<proteinExistence type="predicted"/>
<dbReference type="InterPro" id="IPR036873">
    <property type="entry name" value="Rhodanese-like_dom_sf"/>
</dbReference>
<dbReference type="Gene3D" id="3.40.250.10">
    <property type="entry name" value="Rhodanese-like domain"/>
    <property type="match status" value="1"/>
</dbReference>
<dbReference type="PANTHER" id="PTHR43031">
    <property type="entry name" value="FAD-DEPENDENT OXIDOREDUCTASE"/>
    <property type="match status" value="1"/>
</dbReference>
<dbReference type="SMART" id="SM00450">
    <property type="entry name" value="RHOD"/>
    <property type="match status" value="1"/>
</dbReference>
<dbReference type="Pfam" id="PF00581">
    <property type="entry name" value="Rhodanese"/>
    <property type="match status" value="1"/>
</dbReference>
<dbReference type="Proteomes" id="UP000532769">
    <property type="component" value="Unassembled WGS sequence"/>
</dbReference>
<dbReference type="InterPro" id="IPR050229">
    <property type="entry name" value="GlpE_sulfurtransferase"/>
</dbReference>
<accession>A0A846MJJ8</accession>
<keyword evidence="3" id="KW-1185">Reference proteome</keyword>
<evidence type="ECO:0000313" key="2">
    <source>
        <dbReference type="EMBL" id="NIK15806.1"/>
    </source>
</evidence>
<evidence type="ECO:0000259" key="1">
    <source>
        <dbReference type="PROSITE" id="PS50206"/>
    </source>
</evidence>
<sequence length="104" mass="12066">MNEIKEITAAEVKEKLERGEKLNIVDVREDEEVALGMIPGAKHIKMGEIPSRLDEFNKEEEYIFVCRSGRRSENVCYYLQELGYRVRNMVGGMLEWEGDTVPKK</sequence>
<comment type="caution">
    <text evidence="2">The sequence shown here is derived from an EMBL/GenBank/DDBJ whole genome shotgun (WGS) entry which is preliminary data.</text>
</comment>
<dbReference type="PANTHER" id="PTHR43031:SF17">
    <property type="entry name" value="SULFURTRANSFERASE YTWF-RELATED"/>
    <property type="match status" value="1"/>
</dbReference>
<dbReference type="InterPro" id="IPR001763">
    <property type="entry name" value="Rhodanese-like_dom"/>
</dbReference>
<dbReference type="CDD" id="cd00158">
    <property type="entry name" value="RHOD"/>
    <property type="match status" value="1"/>
</dbReference>
<feature type="domain" description="Rhodanese" evidence="1">
    <location>
        <begin position="18"/>
        <end position="102"/>
    </location>
</feature>
<dbReference type="RefSeq" id="WP_166910875.1">
    <property type="nucleotide sequence ID" value="NZ_JAASRS010000001.1"/>
</dbReference>